<dbReference type="EMBL" id="PNGV01000001">
    <property type="protein sequence ID" value="PMC43157.1"/>
    <property type="molecule type" value="Genomic_DNA"/>
</dbReference>
<dbReference type="InterPro" id="IPR001387">
    <property type="entry name" value="Cro/C1-type_HTH"/>
</dbReference>
<reference evidence="3 4" key="1">
    <citation type="submission" date="2017-09" db="EMBL/GenBank/DDBJ databases">
        <title>Bacterial strain isolated from the female urinary microbiota.</title>
        <authorList>
            <person name="Thomas-White K."/>
            <person name="Kumar N."/>
            <person name="Forster S."/>
            <person name="Putonti C."/>
            <person name="Lawley T."/>
            <person name="Wolfe A.J."/>
        </authorList>
    </citation>
    <scope>NUCLEOTIDE SEQUENCE [LARGE SCALE GENOMIC DNA]</scope>
    <source>
        <strain evidence="3 4">UMB1686</strain>
    </source>
</reference>
<sequence length="376" mass="42431">MSEFYESQIQVACDFLGWSCSELAARTGVSRTTISSVKYGSKVFTYELAQLLASACNLPISFFMLKDKILTEQQLTFRAPQRFSAIRKRQISVEYSLLAATTERLSRMSNTFPNSDWISKLAPHTNPTHAEIESIAQKTRVALNLSERGTIPNVLRAFERGGICVAPLSNVHDDFNRVDGVCNPEFNAVPTIAYSKQNSSGDRQRFTIAHEAGHLILQKYRRNVPLRIQEDEANYFAAAFLIPESDSQEMFSSNMNLMDFVHLKTQWGVSIASMITRAARLGIIDSNRQRSLMMQLSARNWRTCEPVIVDFEQPILLRQLVGNILGNIIDSTHAQASPLNVEGFLGLPFDTISYWCDGLTRKKDSFNIDELQQNDQ</sequence>
<organism evidence="3 4">
    <name type="scientific">Gardnerella greenwoodii</name>
    <dbReference type="NCBI Taxonomy" id="2914925"/>
    <lineage>
        <taxon>Bacteria</taxon>
        <taxon>Bacillati</taxon>
        <taxon>Actinomycetota</taxon>
        <taxon>Actinomycetes</taxon>
        <taxon>Bifidobacteriales</taxon>
        <taxon>Bifidobacteriaceae</taxon>
        <taxon>Gardnerella</taxon>
    </lineage>
</organism>
<dbReference type="SUPFAM" id="SSF47413">
    <property type="entry name" value="lambda repressor-like DNA-binding domains"/>
    <property type="match status" value="1"/>
</dbReference>
<feature type="domain" description="HTH cro/C1-type" evidence="2">
    <location>
        <begin position="9"/>
        <end position="63"/>
    </location>
</feature>
<dbReference type="AlphaFoldDB" id="A0A2N6RYH8"/>
<comment type="caution">
    <text evidence="3">The sequence shown here is derived from an EMBL/GenBank/DDBJ whole genome shotgun (WGS) entry which is preliminary data.</text>
</comment>
<name>A0A2N6RYH8_9BIFI</name>
<dbReference type="Pfam" id="PF01381">
    <property type="entry name" value="HTH_3"/>
    <property type="match status" value="1"/>
</dbReference>
<keyword evidence="4" id="KW-1185">Reference proteome</keyword>
<dbReference type="InterPro" id="IPR010982">
    <property type="entry name" value="Lambda_DNA-bd_dom_sf"/>
</dbReference>
<evidence type="ECO:0000259" key="2">
    <source>
        <dbReference type="PROSITE" id="PS50943"/>
    </source>
</evidence>
<dbReference type="InterPro" id="IPR010359">
    <property type="entry name" value="IrrE_HExxH"/>
</dbReference>
<dbReference type="PROSITE" id="PS50943">
    <property type="entry name" value="HTH_CROC1"/>
    <property type="match status" value="1"/>
</dbReference>
<comment type="similarity">
    <text evidence="1">Belongs to the short-chain fatty acyl-CoA assimilation regulator (ScfR) family.</text>
</comment>
<dbReference type="PANTHER" id="PTHR43236">
    <property type="entry name" value="ANTITOXIN HIGA1"/>
    <property type="match status" value="1"/>
</dbReference>
<protein>
    <submittedName>
        <fullName evidence="3">DNA-binding protein</fullName>
    </submittedName>
</protein>
<dbReference type="RefSeq" id="WP_102694907.1">
    <property type="nucleotide sequence ID" value="NZ_JAKNCL010000001.1"/>
</dbReference>
<dbReference type="SMART" id="SM00530">
    <property type="entry name" value="HTH_XRE"/>
    <property type="match status" value="1"/>
</dbReference>
<dbReference type="Gene3D" id="1.10.260.40">
    <property type="entry name" value="lambda repressor-like DNA-binding domains"/>
    <property type="match status" value="1"/>
</dbReference>
<evidence type="ECO:0000256" key="1">
    <source>
        <dbReference type="ARBA" id="ARBA00007227"/>
    </source>
</evidence>
<gene>
    <name evidence="3" type="ORF">CJ216_03510</name>
</gene>
<keyword evidence="3" id="KW-0238">DNA-binding</keyword>
<dbReference type="PANTHER" id="PTHR43236:SF1">
    <property type="entry name" value="BLL7220 PROTEIN"/>
    <property type="match status" value="1"/>
</dbReference>
<dbReference type="Proteomes" id="UP000235771">
    <property type="component" value="Unassembled WGS sequence"/>
</dbReference>
<dbReference type="InterPro" id="IPR052345">
    <property type="entry name" value="Rad_response_metalloprotease"/>
</dbReference>
<dbReference type="GeneID" id="98326147"/>
<accession>A0A2N6RYH8</accession>
<dbReference type="CDD" id="cd00093">
    <property type="entry name" value="HTH_XRE"/>
    <property type="match status" value="1"/>
</dbReference>
<evidence type="ECO:0000313" key="4">
    <source>
        <dbReference type="Proteomes" id="UP000235771"/>
    </source>
</evidence>
<dbReference type="Pfam" id="PF06114">
    <property type="entry name" value="Peptidase_M78"/>
    <property type="match status" value="1"/>
</dbReference>
<proteinExistence type="inferred from homology"/>
<dbReference type="Gene3D" id="1.10.10.2910">
    <property type="match status" value="1"/>
</dbReference>
<dbReference type="GO" id="GO:0003677">
    <property type="term" value="F:DNA binding"/>
    <property type="evidence" value="ECO:0007669"/>
    <property type="project" value="UniProtKB-KW"/>
</dbReference>
<evidence type="ECO:0000313" key="3">
    <source>
        <dbReference type="EMBL" id="PMC43157.1"/>
    </source>
</evidence>